<dbReference type="Proteomes" id="UP001276150">
    <property type="component" value="Unassembled WGS sequence"/>
</dbReference>
<proteinExistence type="predicted"/>
<keyword evidence="2" id="KW-1185">Reference proteome</keyword>
<name>A0ABU4DQ71_9DEIO</name>
<evidence type="ECO:0000313" key="2">
    <source>
        <dbReference type="Proteomes" id="UP001276150"/>
    </source>
</evidence>
<dbReference type="RefSeq" id="WP_317639888.1">
    <property type="nucleotide sequence ID" value="NZ_JAPMIV010000011.1"/>
</dbReference>
<protein>
    <submittedName>
        <fullName evidence="1">Uncharacterized protein</fullName>
    </submittedName>
</protein>
<gene>
    <name evidence="1" type="ORF">ORD21_08210</name>
</gene>
<reference evidence="1 2" key="1">
    <citation type="submission" date="2022-11" db="EMBL/GenBank/DDBJ databases">
        <title>Deinococcus ZS9-10, Low Temperature and Draught-tolerating, UV-resistant Bacteria from Continental Antarctica.</title>
        <authorList>
            <person name="Cheng L."/>
        </authorList>
    </citation>
    <scope>NUCLEOTIDE SEQUENCE [LARGE SCALE GENOMIC DNA]</scope>
    <source>
        <strain evidence="1 2">ZS9-10</strain>
    </source>
</reference>
<evidence type="ECO:0000313" key="1">
    <source>
        <dbReference type="EMBL" id="MDV6374571.1"/>
    </source>
</evidence>
<sequence>MSTAEIQAAVSAIYAQQVNAEFGKERYALFLKPGTYGTPDKPLLIDVGYYTEVVGLGRSPGDVVINGHVNVYNRCLTTDAAGKPSNCIALDNFWRSASNLTIKVAGRVDCQAVTNFWAAS</sequence>
<organism evidence="1 2">
    <name type="scientific">Deinococcus arenicola</name>
    <dbReference type="NCBI Taxonomy" id="2994950"/>
    <lineage>
        <taxon>Bacteria</taxon>
        <taxon>Thermotogati</taxon>
        <taxon>Deinococcota</taxon>
        <taxon>Deinococci</taxon>
        <taxon>Deinococcales</taxon>
        <taxon>Deinococcaceae</taxon>
        <taxon>Deinococcus</taxon>
    </lineage>
</organism>
<dbReference type="EMBL" id="JAPMIV010000011">
    <property type="protein sequence ID" value="MDV6374571.1"/>
    <property type="molecule type" value="Genomic_DNA"/>
</dbReference>
<comment type="caution">
    <text evidence="1">The sequence shown here is derived from an EMBL/GenBank/DDBJ whole genome shotgun (WGS) entry which is preliminary data.</text>
</comment>
<accession>A0ABU4DQ71</accession>